<dbReference type="Proteomes" id="UP000316921">
    <property type="component" value="Chromosome"/>
</dbReference>
<sequence>MGAHRPVAAADSAASLGDAVLVGGGSPDGATPGRPGPATLAVAGARATVDAWLRSESLPADGRVSLRGWEIDGQGAARLGPRRRSSRP</sequence>
<organism evidence="1 2">
    <name type="scientific">Engelhardtia mirabilis</name>
    <dbReference type="NCBI Taxonomy" id="2528011"/>
    <lineage>
        <taxon>Bacteria</taxon>
        <taxon>Pseudomonadati</taxon>
        <taxon>Planctomycetota</taxon>
        <taxon>Planctomycetia</taxon>
        <taxon>Planctomycetia incertae sedis</taxon>
        <taxon>Engelhardtia</taxon>
    </lineage>
</organism>
<gene>
    <name evidence="1" type="ORF">Pla133_06180</name>
</gene>
<proteinExistence type="predicted"/>
<dbReference type="EMBL" id="CP036287">
    <property type="protein sequence ID" value="QDU65553.1"/>
    <property type="molecule type" value="Genomic_DNA"/>
</dbReference>
<name>A0A518BF79_9BACT</name>
<accession>A0A518BF79</accession>
<reference evidence="1 2" key="1">
    <citation type="submission" date="2019-02" db="EMBL/GenBank/DDBJ databases">
        <title>Deep-cultivation of Planctomycetes and their phenomic and genomic characterization uncovers novel biology.</title>
        <authorList>
            <person name="Wiegand S."/>
            <person name="Jogler M."/>
            <person name="Boedeker C."/>
            <person name="Pinto D."/>
            <person name="Vollmers J."/>
            <person name="Rivas-Marin E."/>
            <person name="Kohn T."/>
            <person name="Peeters S.H."/>
            <person name="Heuer A."/>
            <person name="Rast P."/>
            <person name="Oberbeckmann S."/>
            <person name="Bunk B."/>
            <person name="Jeske O."/>
            <person name="Meyerdierks A."/>
            <person name="Storesund J.E."/>
            <person name="Kallscheuer N."/>
            <person name="Luecker S."/>
            <person name="Lage O.M."/>
            <person name="Pohl T."/>
            <person name="Merkel B.J."/>
            <person name="Hornburger P."/>
            <person name="Mueller R.-W."/>
            <person name="Bruemmer F."/>
            <person name="Labrenz M."/>
            <person name="Spormann A.M."/>
            <person name="Op den Camp H."/>
            <person name="Overmann J."/>
            <person name="Amann R."/>
            <person name="Jetten M.S.M."/>
            <person name="Mascher T."/>
            <person name="Medema M.H."/>
            <person name="Devos D.P."/>
            <person name="Kaster A.-K."/>
            <person name="Ovreas L."/>
            <person name="Rohde M."/>
            <person name="Galperin M.Y."/>
            <person name="Jogler C."/>
        </authorList>
    </citation>
    <scope>NUCLEOTIDE SEQUENCE [LARGE SCALE GENOMIC DNA]</scope>
    <source>
        <strain evidence="1 2">Pla133</strain>
    </source>
</reference>
<dbReference type="AlphaFoldDB" id="A0A518BF79"/>
<evidence type="ECO:0000313" key="2">
    <source>
        <dbReference type="Proteomes" id="UP000316921"/>
    </source>
</evidence>
<keyword evidence="2" id="KW-1185">Reference proteome</keyword>
<protein>
    <submittedName>
        <fullName evidence="1">Uncharacterized protein</fullName>
    </submittedName>
</protein>
<dbReference type="KEGG" id="pbap:Pla133_06180"/>
<evidence type="ECO:0000313" key="1">
    <source>
        <dbReference type="EMBL" id="QDU65553.1"/>
    </source>
</evidence>